<comment type="caution">
    <text evidence="3">The sequence shown here is derived from an EMBL/GenBank/DDBJ whole genome shotgun (WGS) entry which is preliminary data.</text>
</comment>
<name>A0ABU1BHZ4_PSEHA</name>
<feature type="domain" description="Chlorhexidine efflux transporter" evidence="2">
    <location>
        <begin position="22"/>
        <end position="49"/>
    </location>
</feature>
<dbReference type="EMBL" id="JAVIFY010000023">
    <property type="protein sequence ID" value="MDQ9093922.1"/>
    <property type="molecule type" value="Genomic_DNA"/>
</dbReference>
<evidence type="ECO:0000313" key="3">
    <source>
        <dbReference type="EMBL" id="MDQ9093922.1"/>
    </source>
</evidence>
<keyword evidence="1" id="KW-1133">Transmembrane helix</keyword>
<reference evidence="3 4" key="1">
    <citation type="submission" date="2023-08" db="EMBL/GenBank/DDBJ databases">
        <title>Pseudoalteromonas haloplanktis LL1 genome.</title>
        <authorList>
            <person name="Wu S."/>
        </authorList>
    </citation>
    <scope>NUCLEOTIDE SEQUENCE [LARGE SCALE GENOMIC DNA]</scope>
    <source>
        <strain evidence="3 4">LL1</strain>
    </source>
</reference>
<dbReference type="Proteomes" id="UP001226574">
    <property type="component" value="Unassembled WGS sequence"/>
</dbReference>
<gene>
    <name evidence="3" type="ORF">RC083_20350</name>
</gene>
<dbReference type="Pfam" id="PF05232">
    <property type="entry name" value="BTP"/>
    <property type="match status" value="1"/>
</dbReference>
<evidence type="ECO:0000256" key="1">
    <source>
        <dbReference type="SAM" id="Phobius"/>
    </source>
</evidence>
<keyword evidence="1" id="KW-0812">Transmembrane</keyword>
<evidence type="ECO:0000313" key="4">
    <source>
        <dbReference type="Proteomes" id="UP001226574"/>
    </source>
</evidence>
<evidence type="ECO:0000259" key="2">
    <source>
        <dbReference type="Pfam" id="PF05232"/>
    </source>
</evidence>
<keyword evidence="1" id="KW-0472">Membrane</keyword>
<proteinExistence type="predicted"/>
<sequence length="51" mass="6249">MIWIYVFIWVFDLYFKGDKTKRTLSIRLLHVTLFEAGFLILTIPVISYFYR</sequence>
<protein>
    <submittedName>
        <fullName evidence="3">Chlorhexidine efflux transporter</fullName>
    </submittedName>
</protein>
<feature type="transmembrane region" description="Helical" evidence="1">
    <location>
        <begin position="28"/>
        <end position="50"/>
    </location>
</feature>
<accession>A0ABU1BHZ4</accession>
<dbReference type="RefSeq" id="WP_232321846.1">
    <property type="nucleotide sequence ID" value="NZ_JAVIFY010000023.1"/>
</dbReference>
<dbReference type="InterPro" id="IPR007896">
    <property type="entry name" value="BTP_bacteria"/>
</dbReference>
<keyword evidence="4" id="KW-1185">Reference proteome</keyword>
<organism evidence="3 4">
    <name type="scientific">Pseudoalteromonas haloplanktis</name>
    <name type="common">Alteromonas haloplanktis</name>
    <dbReference type="NCBI Taxonomy" id="228"/>
    <lineage>
        <taxon>Bacteria</taxon>
        <taxon>Pseudomonadati</taxon>
        <taxon>Pseudomonadota</taxon>
        <taxon>Gammaproteobacteria</taxon>
        <taxon>Alteromonadales</taxon>
        <taxon>Pseudoalteromonadaceae</taxon>
        <taxon>Pseudoalteromonas</taxon>
    </lineage>
</organism>